<proteinExistence type="predicted"/>
<sequence length="112" mass="11636">MDTGHRLRKSILWGVAIAALSLVSFSAHAEQQVLRLDCGTADSSVMPGYVRLTGSDVYAPATGYGWEGTPPAGTVFALPGGGPGGRGGNWATGYFEESSSDLTRDAVVSEED</sequence>
<organism evidence="1">
    <name type="scientific">marine sediment metagenome</name>
    <dbReference type="NCBI Taxonomy" id="412755"/>
    <lineage>
        <taxon>unclassified sequences</taxon>
        <taxon>metagenomes</taxon>
        <taxon>ecological metagenomes</taxon>
    </lineage>
</organism>
<dbReference type="EMBL" id="BARW01011424">
    <property type="protein sequence ID" value="GAI73395.1"/>
    <property type="molecule type" value="Genomic_DNA"/>
</dbReference>
<name>X1SD92_9ZZZZ</name>
<gene>
    <name evidence="1" type="ORF">S12H4_22035</name>
</gene>
<protein>
    <submittedName>
        <fullName evidence="1">Uncharacterized protein</fullName>
    </submittedName>
</protein>
<accession>X1SD92</accession>
<dbReference type="Gene3D" id="2.60.120.430">
    <property type="entry name" value="Galactose-binding lectin"/>
    <property type="match status" value="1"/>
</dbReference>
<dbReference type="AlphaFoldDB" id="X1SD92"/>
<comment type="caution">
    <text evidence="1">The sequence shown here is derived from an EMBL/GenBank/DDBJ whole genome shotgun (WGS) entry which is preliminary data.</text>
</comment>
<evidence type="ECO:0000313" key="1">
    <source>
        <dbReference type="EMBL" id="GAI73395.1"/>
    </source>
</evidence>
<feature type="non-terminal residue" evidence="1">
    <location>
        <position position="112"/>
    </location>
</feature>
<reference evidence="1" key="1">
    <citation type="journal article" date="2014" name="Front. Microbiol.">
        <title>High frequency of phylogenetically diverse reductive dehalogenase-homologous genes in deep subseafloor sedimentary metagenomes.</title>
        <authorList>
            <person name="Kawai M."/>
            <person name="Futagami T."/>
            <person name="Toyoda A."/>
            <person name="Takaki Y."/>
            <person name="Nishi S."/>
            <person name="Hori S."/>
            <person name="Arai W."/>
            <person name="Tsubouchi T."/>
            <person name="Morono Y."/>
            <person name="Uchiyama I."/>
            <person name="Ito T."/>
            <person name="Fujiyama A."/>
            <person name="Inagaki F."/>
            <person name="Takami H."/>
        </authorList>
    </citation>
    <scope>NUCLEOTIDE SEQUENCE</scope>
    <source>
        <strain evidence="1">Expedition CK06-06</strain>
    </source>
</reference>